<dbReference type="GO" id="GO:0030182">
    <property type="term" value="P:neuron differentiation"/>
    <property type="evidence" value="ECO:0007669"/>
    <property type="project" value="TreeGrafter"/>
</dbReference>
<dbReference type="Proteomes" id="UP000828236">
    <property type="component" value="Unassembled WGS sequence"/>
</dbReference>
<dbReference type="InterPro" id="IPR000873">
    <property type="entry name" value="AMP-dep_synth/lig_dom"/>
</dbReference>
<accession>A0A922HMS2</accession>
<evidence type="ECO:0000256" key="6">
    <source>
        <dbReference type="ARBA" id="ARBA00026121"/>
    </source>
</evidence>
<keyword evidence="8" id="KW-0472">Membrane</keyword>
<evidence type="ECO:0000256" key="2">
    <source>
        <dbReference type="ARBA" id="ARBA00022598"/>
    </source>
</evidence>
<keyword evidence="4" id="KW-0443">Lipid metabolism</keyword>
<dbReference type="InterPro" id="IPR020845">
    <property type="entry name" value="AMP-binding_CS"/>
</dbReference>
<evidence type="ECO:0000256" key="4">
    <source>
        <dbReference type="ARBA" id="ARBA00022832"/>
    </source>
</evidence>
<comment type="caution">
    <text evidence="11">The sequence shown here is derived from an EMBL/GenBank/DDBJ whole genome shotgun (WGS) entry which is preliminary data.</text>
</comment>
<evidence type="ECO:0000256" key="3">
    <source>
        <dbReference type="ARBA" id="ARBA00022741"/>
    </source>
</evidence>
<dbReference type="OrthoDB" id="6504310at2759"/>
<name>A0A922HMS2_DERFA</name>
<evidence type="ECO:0000256" key="7">
    <source>
        <dbReference type="ARBA" id="ARBA00036813"/>
    </source>
</evidence>
<dbReference type="GO" id="GO:0005811">
    <property type="term" value="C:lipid droplet"/>
    <property type="evidence" value="ECO:0007669"/>
    <property type="project" value="TreeGrafter"/>
</dbReference>
<proteinExistence type="inferred from homology"/>
<dbReference type="GO" id="GO:0005524">
    <property type="term" value="F:ATP binding"/>
    <property type="evidence" value="ECO:0007669"/>
    <property type="project" value="UniProtKB-KW"/>
</dbReference>
<dbReference type="Pfam" id="PF00501">
    <property type="entry name" value="AMP-binding"/>
    <property type="match status" value="1"/>
</dbReference>
<keyword evidence="4" id="KW-0276">Fatty acid metabolism</keyword>
<keyword evidence="2 11" id="KW-0436">Ligase</keyword>
<dbReference type="GO" id="GO:0005886">
    <property type="term" value="C:plasma membrane"/>
    <property type="evidence" value="ECO:0007669"/>
    <property type="project" value="TreeGrafter"/>
</dbReference>
<gene>
    <name evidence="11" type="primary">ACSL4_11</name>
    <name evidence="11" type="ORF">DERF_014631</name>
    <name evidence="10" type="ORF">HUG17_6578</name>
</gene>
<evidence type="ECO:0000256" key="8">
    <source>
        <dbReference type="SAM" id="Phobius"/>
    </source>
</evidence>
<keyword evidence="8" id="KW-1133">Transmembrane helix</keyword>
<dbReference type="GO" id="GO:0090433">
    <property type="term" value="F:palmitoyl-CoA ligase activity"/>
    <property type="evidence" value="ECO:0007669"/>
    <property type="project" value="TreeGrafter"/>
</dbReference>
<comment type="catalytic activity">
    <reaction evidence="7">
        <text>a long-chain fatty acid + ATP + CoA = a long-chain fatty acyl-CoA + AMP + diphosphate</text>
        <dbReference type="Rhea" id="RHEA:15421"/>
        <dbReference type="ChEBI" id="CHEBI:30616"/>
        <dbReference type="ChEBI" id="CHEBI:33019"/>
        <dbReference type="ChEBI" id="CHEBI:57287"/>
        <dbReference type="ChEBI" id="CHEBI:57560"/>
        <dbReference type="ChEBI" id="CHEBI:83139"/>
        <dbReference type="ChEBI" id="CHEBI:456215"/>
        <dbReference type="EC" id="6.2.1.3"/>
    </reaction>
</comment>
<keyword evidence="5" id="KW-0067">ATP-binding</keyword>
<dbReference type="AlphaFoldDB" id="A0A922HMS2"/>
<evidence type="ECO:0000313" key="10">
    <source>
        <dbReference type="EMBL" id="KAH7644216.1"/>
    </source>
</evidence>
<feature type="domain" description="AMP-dependent synthetase/ligase" evidence="9">
    <location>
        <begin position="121"/>
        <end position="559"/>
    </location>
</feature>
<keyword evidence="3" id="KW-0547">Nucleotide-binding</keyword>
<reference evidence="11" key="4">
    <citation type="journal article" date="2022" name="Res Sq">
        <title>Comparative Genomics Reveals Insights into the Divergent Evolution of Astigmatic Mites and Household Pest Adaptations.</title>
        <authorList>
            <person name="Xiong Q."/>
            <person name="Wan A.T.-Y."/>
            <person name="Liu X.-Y."/>
            <person name="Fung C.S.-H."/>
            <person name="Xiao X."/>
            <person name="Malainual N."/>
            <person name="Hou J."/>
            <person name="Wang L."/>
            <person name="Wang M."/>
            <person name="Yang K."/>
            <person name="Cui Y."/>
            <person name="Leung E."/>
            <person name="Nong W."/>
            <person name="Shin S.-K."/>
            <person name="Au S."/>
            <person name="Jeong K.Y."/>
            <person name="Chew F.T."/>
            <person name="Hui J."/>
            <person name="Leung T.F."/>
            <person name="Tungtrongchitr A."/>
            <person name="Zhong N."/>
            <person name="Liu Z."/>
            <person name="Tsui S."/>
        </authorList>
    </citation>
    <scope>NUCLEOTIDE SEQUENCE</scope>
    <source>
        <strain evidence="11">Derf</strain>
        <tissue evidence="11">Whole organism</tissue>
    </source>
</reference>
<evidence type="ECO:0000313" key="12">
    <source>
        <dbReference type="Proteomes" id="UP000790347"/>
    </source>
</evidence>
<dbReference type="Gene3D" id="3.40.50.12780">
    <property type="entry name" value="N-terminal domain of ligase-like"/>
    <property type="match status" value="1"/>
</dbReference>
<dbReference type="EMBL" id="SDOV01000002">
    <property type="protein sequence ID" value="KAH7644216.1"/>
    <property type="molecule type" value="Genomic_DNA"/>
</dbReference>
<dbReference type="GO" id="GO:0005783">
    <property type="term" value="C:endoplasmic reticulum"/>
    <property type="evidence" value="ECO:0007669"/>
    <property type="project" value="TreeGrafter"/>
</dbReference>
<dbReference type="SUPFAM" id="SSF56801">
    <property type="entry name" value="Acetyl-CoA synthetase-like"/>
    <property type="match status" value="1"/>
</dbReference>
<keyword evidence="8" id="KW-0812">Transmembrane</keyword>
<evidence type="ECO:0000256" key="1">
    <source>
        <dbReference type="ARBA" id="ARBA00006432"/>
    </source>
</evidence>
<dbReference type="EMBL" id="ASGP02000008">
    <property type="protein sequence ID" value="KAH9493905.1"/>
    <property type="molecule type" value="Genomic_DNA"/>
</dbReference>
<comment type="similarity">
    <text evidence="1">Belongs to the ATP-dependent AMP-binding enzyme family.</text>
</comment>
<evidence type="ECO:0000256" key="5">
    <source>
        <dbReference type="ARBA" id="ARBA00022840"/>
    </source>
</evidence>
<organism evidence="11 12">
    <name type="scientific">Dermatophagoides farinae</name>
    <name type="common">American house dust mite</name>
    <dbReference type="NCBI Taxonomy" id="6954"/>
    <lineage>
        <taxon>Eukaryota</taxon>
        <taxon>Metazoa</taxon>
        <taxon>Ecdysozoa</taxon>
        <taxon>Arthropoda</taxon>
        <taxon>Chelicerata</taxon>
        <taxon>Arachnida</taxon>
        <taxon>Acari</taxon>
        <taxon>Acariformes</taxon>
        <taxon>Sarcoptiformes</taxon>
        <taxon>Astigmata</taxon>
        <taxon>Psoroptidia</taxon>
        <taxon>Analgoidea</taxon>
        <taxon>Pyroglyphidae</taxon>
        <taxon>Dermatophagoidinae</taxon>
        <taxon>Dermatophagoides</taxon>
    </lineage>
</organism>
<dbReference type="PANTHER" id="PTHR43272:SF83">
    <property type="entry name" value="ACYL-COA SYNTHETASE LONG-CHAIN, ISOFORM J"/>
    <property type="match status" value="1"/>
</dbReference>
<dbReference type="GO" id="GO:0035336">
    <property type="term" value="P:long-chain fatty-acyl-CoA metabolic process"/>
    <property type="evidence" value="ECO:0007669"/>
    <property type="project" value="TreeGrafter"/>
</dbReference>
<feature type="transmembrane region" description="Helical" evidence="8">
    <location>
        <begin position="15"/>
        <end position="37"/>
    </location>
</feature>
<dbReference type="PROSITE" id="PS00455">
    <property type="entry name" value="AMP_BINDING"/>
    <property type="match status" value="1"/>
</dbReference>
<dbReference type="Proteomes" id="UP000790347">
    <property type="component" value="Unassembled WGS sequence"/>
</dbReference>
<protein>
    <recommendedName>
        <fullName evidence="6">long-chain-fatty-acid--CoA ligase</fullName>
        <ecNumber evidence="6">6.2.1.3</ecNumber>
    </recommendedName>
</protein>
<reference evidence="11" key="1">
    <citation type="submission" date="2013-05" db="EMBL/GenBank/DDBJ databases">
        <authorList>
            <person name="Yim A.K.Y."/>
            <person name="Chan T.F."/>
            <person name="Ji K.M."/>
            <person name="Liu X.Y."/>
            <person name="Zhou J.W."/>
            <person name="Li R.Q."/>
            <person name="Yang K.Y."/>
            <person name="Li J."/>
            <person name="Li M."/>
            <person name="Law P.T.W."/>
            <person name="Wu Y.L."/>
            <person name="Cai Z.L."/>
            <person name="Qin H."/>
            <person name="Bao Y."/>
            <person name="Leung R.K.K."/>
            <person name="Ng P.K.S."/>
            <person name="Zou J."/>
            <person name="Zhong X.J."/>
            <person name="Ran P.X."/>
            <person name="Zhong N.S."/>
            <person name="Liu Z.G."/>
            <person name="Tsui S.K.W."/>
        </authorList>
    </citation>
    <scope>NUCLEOTIDE SEQUENCE</scope>
    <source>
        <strain evidence="11">Derf</strain>
        <tissue evidence="11">Whole organism</tissue>
    </source>
</reference>
<evidence type="ECO:0000259" key="9">
    <source>
        <dbReference type="Pfam" id="PF00501"/>
    </source>
</evidence>
<dbReference type="InterPro" id="IPR042099">
    <property type="entry name" value="ANL_N_sf"/>
</dbReference>
<evidence type="ECO:0000313" key="11">
    <source>
        <dbReference type="EMBL" id="KAH9493905.1"/>
    </source>
</evidence>
<reference evidence="10" key="3">
    <citation type="journal article" date="2021" name="World Allergy Organ. J.">
        <title>Chromosome-level assembly of Dermatophagoides farinae genome and transcriptome reveals two novel allergens Der f 37 and Der f 39.</title>
        <authorList>
            <person name="Chen J."/>
            <person name="Cai Z."/>
            <person name="Fan D."/>
            <person name="Hu J."/>
            <person name="Hou Y."/>
            <person name="He Y."/>
            <person name="Zhang Z."/>
            <person name="Zhao Z."/>
            <person name="Gao P."/>
            <person name="Hu W."/>
            <person name="Sun J."/>
            <person name="Li J."/>
            <person name="Ji K."/>
        </authorList>
    </citation>
    <scope>NUCLEOTIDE SEQUENCE</scope>
    <source>
        <strain evidence="10">JKM2019</strain>
    </source>
</reference>
<dbReference type="PANTHER" id="PTHR43272">
    <property type="entry name" value="LONG-CHAIN-FATTY-ACID--COA LIGASE"/>
    <property type="match status" value="1"/>
</dbReference>
<dbReference type="EC" id="6.2.1.3" evidence="6"/>
<sequence>MTIDSNNKFSASKMFIIFIDIIVTLYTYITLPIYMWIQNPRKIIDESKKIRAKKIDPTDIDSPWIGIHDDPVLKNTIIDNCDTLVDFIREHSQYFPNENPAIGYRHVLYEYFENDQDGRRIKKRKLSDHYQWISYGQMWERVTRIAHGLRLSGIDRREPVVILCETCAEFLMMQFALARAGLIQVNVYATLGESGIAHAIRETKARYMFTSWDLLPKVRSTIVNYDLNIEKIIYLRRRAQKVSQEILDNEKCFTEPIGHCDLIPFDRIELIGQCYADRNHSNEPNEELCQPLDKDELSLIVFTSGSTGLPKGVQLTSKQVIHSIPTAWSAVPELVADGTNQVLAGFLPQAHIFEAIVELAFLAFGGRIGFASPLTLVDGAPGLAPDTQSDLSILRPTIMMVAPLVLKRVQAQIYKKLEARSSIHVPLFDYLINYKLRWTHKGYNTPLLNRLVCSKISGLFGGNLAKVIAGGAPLSPRLQAFCRMAMNTNLVQGFGMTETCGPVLCMDRHDLSYGRSGPPLLNVYARLADWTEGGYRRTDSPCPRGELLIGSKTHWNGYLNLPKNTDEGYLKDEKNGIHYVRTGDIVQIHPDGTLEIIDRKKDLVKLANGEYVSLGKIESTLKNCNYIDHICVFGNGFANHLVGLIVPNKEKLNSLAVNGTKSMNRLKEMIWKLMQETGLKCGLKLVEIPLQIEIVLDEWTPDNEMLTAAMKLKRNAIKKRYHNVIADMFTINSNNGDSHGR</sequence>
<keyword evidence="12" id="KW-1185">Reference proteome</keyword>
<reference evidence="10" key="2">
    <citation type="submission" date="2020-06" db="EMBL/GenBank/DDBJ databases">
        <authorList>
            <person name="Ji K."/>
            <person name="Li J."/>
        </authorList>
    </citation>
    <scope>NUCLEOTIDE SEQUENCE</scope>
    <source>
        <strain evidence="10">JKM2019</strain>
        <tissue evidence="10">Whole body</tissue>
    </source>
</reference>